<organism evidence="2 3">
    <name type="scientific">Mameliella alba</name>
    <dbReference type="NCBI Taxonomy" id="561184"/>
    <lineage>
        <taxon>Bacteria</taxon>
        <taxon>Pseudomonadati</taxon>
        <taxon>Pseudomonadota</taxon>
        <taxon>Alphaproteobacteria</taxon>
        <taxon>Rhodobacterales</taxon>
        <taxon>Roseobacteraceae</taxon>
        <taxon>Mameliella</taxon>
    </lineage>
</organism>
<reference evidence="2 3" key="1">
    <citation type="submission" date="2014-10" db="EMBL/GenBank/DDBJ databases">
        <title>Genome sequence of Ponticoccus sp. strain UMTAT08 isolated from clonal culture of toxic dinoflagellate Alexandrium tamiyavanichii.</title>
        <authorList>
            <person name="Gan H.Y."/>
            <person name="Muhd D.-D."/>
            <person name="Mohd Noor M.E."/>
            <person name="Yeong Y.S."/>
            <person name="Usup G."/>
        </authorList>
    </citation>
    <scope>NUCLEOTIDE SEQUENCE [LARGE SCALE GENOMIC DNA]</scope>
    <source>
        <strain evidence="2 3">UMTAT08</strain>
    </source>
</reference>
<protein>
    <submittedName>
        <fullName evidence="2">Uncharacterized protein</fullName>
    </submittedName>
</protein>
<dbReference type="EMBL" id="JSUQ01000015">
    <property type="protein sequence ID" value="KHQ51772.1"/>
    <property type="molecule type" value="Genomic_DNA"/>
</dbReference>
<evidence type="ECO:0000313" key="2">
    <source>
        <dbReference type="EMBL" id="KHQ51772.1"/>
    </source>
</evidence>
<keyword evidence="1" id="KW-0812">Transmembrane</keyword>
<proteinExistence type="predicted"/>
<gene>
    <name evidence="2" type="ORF">OA50_03673</name>
</gene>
<evidence type="ECO:0000256" key="1">
    <source>
        <dbReference type="SAM" id="Phobius"/>
    </source>
</evidence>
<dbReference type="Proteomes" id="UP000030960">
    <property type="component" value="Unassembled WGS sequence"/>
</dbReference>
<feature type="transmembrane region" description="Helical" evidence="1">
    <location>
        <begin position="85"/>
        <end position="106"/>
    </location>
</feature>
<dbReference type="AlphaFoldDB" id="A0A0B3RUJ3"/>
<sequence>MLQPVFMRNAMLTVGGAAIYVGLAQTQALRMPHALALLMLGTLYTLTEHDLVYGLGTPTFSHIPAEIQDDFARRMADHTAKMKQAVRITSFVGIAGFLGLAAYQIWLRLKRGPVGS</sequence>
<keyword evidence="1" id="KW-1133">Transmembrane helix</keyword>
<keyword evidence="1" id="KW-0472">Membrane</keyword>
<keyword evidence="3" id="KW-1185">Reference proteome</keyword>
<name>A0A0B3RUJ3_9RHOB</name>
<accession>A0A0B3RUJ3</accession>
<evidence type="ECO:0000313" key="3">
    <source>
        <dbReference type="Proteomes" id="UP000030960"/>
    </source>
</evidence>
<comment type="caution">
    <text evidence="2">The sequence shown here is derived from an EMBL/GenBank/DDBJ whole genome shotgun (WGS) entry which is preliminary data.</text>
</comment>
<dbReference type="RefSeq" id="WP_043144331.1">
    <property type="nucleotide sequence ID" value="NZ_JSUQ01000015.1"/>
</dbReference>